<dbReference type="SUPFAM" id="SSF144284">
    <property type="entry name" value="Sec2 N-terminal region"/>
    <property type="match status" value="1"/>
</dbReference>
<dbReference type="Gene3D" id="6.10.140.910">
    <property type="match status" value="1"/>
</dbReference>
<feature type="compositionally biased region" description="Basic and acidic residues" evidence="2">
    <location>
        <begin position="9"/>
        <end position="20"/>
    </location>
</feature>
<dbReference type="Proteomes" id="UP000187429">
    <property type="component" value="Unassembled WGS sequence"/>
</dbReference>
<feature type="region of interest" description="Disordered" evidence="2">
    <location>
        <begin position="1"/>
        <end position="70"/>
    </location>
</feature>
<protein>
    <recommendedName>
        <fullName evidence="3">GDP/GTP exchange factor Sec2 N-terminal domain-containing protein</fullName>
    </recommendedName>
</protein>
<comment type="caution">
    <text evidence="4">The sequence shown here is derived from an EMBL/GenBank/DDBJ whole genome shotgun (WGS) entry which is preliminary data.</text>
</comment>
<proteinExistence type="predicted"/>
<evidence type="ECO:0000256" key="2">
    <source>
        <dbReference type="SAM" id="MobiDB-lite"/>
    </source>
</evidence>
<evidence type="ECO:0000256" key="1">
    <source>
        <dbReference type="SAM" id="Coils"/>
    </source>
</evidence>
<feature type="compositionally biased region" description="Polar residues" evidence="2">
    <location>
        <begin position="470"/>
        <end position="483"/>
    </location>
</feature>
<feature type="compositionally biased region" description="Polar residues" evidence="2">
    <location>
        <begin position="2075"/>
        <end position="2099"/>
    </location>
</feature>
<feature type="compositionally biased region" description="Basic and acidic residues" evidence="2">
    <location>
        <begin position="2401"/>
        <end position="2416"/>
    </location>
</feature>
<dbReference type="InterPro" id="IPR009449">
    <property type="entry name" value="Sec2_N"/>
</dbReference>
<sequence>MRKSIRPARKMEVGGDKLTDSDTEIESVSADLSKIKDKVNYKKPQTIPTNDSHDSKSDHNTSNSSPLSSLKISIPNKIENILELVGNTKNNDAVCKSLREIKNDQPELYQKRSFSFSSAENYVISPKAESILKKNTPSYYDKEFELSGNEILSYNLKNIPKNIHNSKLNLKHNTQEMPPLKTNFKGIHIKNGQRSKSAINYQQIRIFKSPKVSSDFESKVAEFLIKSPIKSIGFNRIDRNNIKSAYPSNYNMPFGDTKRSIKHSPSLDLKKIVKGYDRKSVPLKYTETNTKSQIKLTSQFLIDNTNSTNSRLKSEINQIPKKQHIIPNPNTSSNHFYDTMENAKSTSELRYDSDTVQSSNIADSSKRISHKKIFPGNPKGISFERRLSKSGAGAVTGAVTKVKKKIEAKVVSGVVFDAAPINDTTDARSLDSSLKSSFENFTTLDEEKNVESSLNKITVAYNLSERKQSLTLNDKTSGENLSHFNRKDSSSSRSPGTESESTNIKPFYDLSKIKKTRLVRESSKNDSSKNLRSKLKNHYKPNLIFVKDINSIPKENLKDNSINKDETNDATKNQNTIDQKNNLTSSLENNIAKTHLSYSNKIDETTLNYDFPEIIPFKKNENLDSIAKNISGDAQIINLENNASSIDSGSDTFTFASLKPNKLKSPNINYSKSEVSAFQSTDLSLGTNRNSLTNLTSQENDTMLQTINIIDKLSPDNLELPKLNEGFELPKESETNESANIYESRDIGSIDTLENDKEPSSEYKITNIDKKRLKSSLKLRKSQGFKHNKKDDFELIDESSEKNEFSNSEENSKGLYSISDFNKNETQTIQTAPESSLYFNDDKKDIRTNVRNMEIENNVSYSQNMKDIDEDGTFNNDQIFNLKIFKENEDKIKISENISSNFETDRKKRQPSLSSSSTDTNATAVTEAVIKKAGNPESIDMDKEFQYIKHEIYDEDLQVSIRVNTKEGSKEPAFDNITNKLSSSESIHSKTPKSDITNNFANDIHKRKHINKTLDIKNGILIAESEDSYKSENINAQLPESPLDLDKANSPSLHQNNSLVMYSEKTNDQEISFRNFENLPTESVDNSTNSQIFNPSNLNYKISKHITSLDKNSFFSNDKISENIESLNNEIEFISGLKYSSGSPKIDMEHKFVDMKSTTAYEVDNSPNTFLSKFDVSPNSGSEIIPVDQENSDSILIIANQSPGISKEDLENKHSSIHDKIEPENEQTTLNTVLDSKSQHFGDEKNEEPIYPSTEGVFDTTYNTAKSDNSIKSSEIDHLKDSIFTPTRSKILRRRIAEKVKIEPAKTDSEFNDMLNSLIETTNHFSINPLLESAKSSSDLNIIPQIPHQSDFFNTKDITNPGIQLTEISKDVKPTDKPNTPEHFVDSCISSPIKNKENFYPDISEKSSINSKTHPEKVIEAKNTVYGGAKNYAVNVNDSEKIENLSMEPTLNTNTGLADSSNDHQLVEEPIQFESSFESSKIYSKDIKDSVILDASMETIIKDIKIGLNNPNDVCYISNLKSYSQNTCIGNSPSSDRFEDDSEEILLAKKSENFCEDESINNKNLTKSVYKRKKLNKLKIMDLPKEQLTNLRNGIEAPDEGFDLDKKNRLPNLLNVPKTSSNELIQKIYSDSVYFEKSPELYSIYAKYSINHINDSNLKPEDVQSGSIVINKKLFYNDENYPKIDLDNKSVIADINQGTIIPYDQNKKKYNSRRRPTVSAQITFYPTQRNRLCEVSQHDPEMPIETLNGMYHNPYPEDARSHFSNSIPNLDYNKKLNNENIDSRTFNVKINRNSSVNISISRGSFIELTKTNSQLFKVLNDGAHFISKLDEASFDHTKESEYLIASDNILNKENVHIISEIDSKVVNSSVEMNKPSKLGFLEHSTENHGKVLDPNNYKESDFNDGKFAISSKYLLQSGKNLSSTSNTSDSNSLIINKTLEPSFKHRSISISYFSPDELIYPLKSNNILIINPTPEKKSYGLKSLLSNLSTKIPSLKNEFKNERSGKREIKKSNLKIKTNTIRSPQLVLLEDNETPIHNHKDIDTEIIKPTLSNESISKNLSSKKSVYSDEKNGIKSANDNFKDNNASSGAPDDINTSSHIIYGQRNDGSAQKKNNKNKKNMNTKSNTNTNTIEYPDNKIAYKNNNNPSYQQNHLESANTQNTQISGEFDSLVKTDDLNLANIDLESFSALGFSSVQLPKSDNFYNENKPNSFSENSLSFFSTQKPLQTFLAEKKPSSVVNSPSSLSNNAITKKSLSSKDHDQKYSDLSLNNPVYSAVENFGLNTVPNNTTNENSDPRLVSNKNASSINCISLQESLSDTLGSNKSLSKNDHVDFSIVNINRPPSKSISYSPSSKKIVHSNIPDSINDGEYGDVINSDIKKSVPRSKSHSNFKSEINSPNKSNKEFSPKKIIDDPSTKKKNISNSNILNKLSNMFSLDKSEESTKIDSDVMDNLSPMEYKKKILYLQKTIDRQNKKIYKLENLVIDKQDELDMATEEILNLKNENGKVLKEKAEIEDEIEELSKSLFTEANNLVKNEAILRHNAEQKVIALEKEIARLKGADSLLKSPHDLGIISPIMDI</sequence>
<feature type="region of interest" description="Disordered" evidence="2">
    <location>
        <begin position="2061"/>
        <end position="2133"/>
    </location>
</feature>
<keyword evidence="5" id="KW-1185">Reference proteome</keyword>
<dbReference type="Pfam" id="PF06428">
    <property type="entry name" value="Sec2p"/>
    <property type="match status" value="1"/>
</dbReference>
<feature type="compositionally biased region" description="Polar residues" evidence="2">
    <location>
        <begin position="2390"/>
        <end position="2400"/>
    </location>
</feature>
<accession>A0A1R1YJN7</accession>
<feature type="compositionally biased region" description="Basic and acidic residues" evidence="2">
    <location>
        <begin position="555"/>
        <end position="569"/>
    </location>
</feature>
<feature type="compositionally biased region" description="Low complexity" evidence="2">
    <location>
        <begin position="2236"/>
        <end position="2248"/>
    </location>
</feature>
<feature type="compositionally biased region" description="Low complexity" evidence="2">
    <location>
        <begin position="2122"/>
        <end position="2131"/>
    </location>
</feature>
<feature type="compositionally biased region" description="Low complexity" evidence="2">
    <location>
        <begin position="491"/>
        <end position="502"/>
    </location>
</feature>
<feature type="region of interest" description="Disordered" evidence="2">
    <location>
        <begin position="555"/>
        <end position="576"/>
    </location>
</feature>
<feature type="region of interest" description="Disordered" evidence="2">
    <location>
        <begin position="470"/>
        <end position="505"/>
    </location>
</feature>
<dbReference type="EMBL" id="LSSM01001171">
    <property type="protein sequence ID" value="OMJ27112.1"/>
    <property type="molecule type" value="Genomic_DNA"/>
</dbReference>
<evidence type="ECO:0000259" key="3">
    <source>
        <dbReference type="Pfam" id="PF06428"/>
    </source>
</evidence>
<dbReference type="OrthoDB" id="10540320at2759"/>
<feature type="coiled-coil region" evidence="1">
    <location>
        <begin position="2483"/>
        <end position="2560"/>
    </location>
</feature>
<feature type="domain" description="GDP/GTP exchange factor Sec2 N-terminal" evidence="3">
    <location>
        <begin position="2467"/>
        <end position="2565"/>
    </location>
</feature>
<evidence type="ECO:0000313" key="4">
    <source>
        <dbReference type="EMBL" id="OMJ27112.1"/>
    </source>
</evidence>
<feature type="region of interest" description="Disordered" evidence="2">
    <location>
        <begin position="2233"/>
        <end position="2263"/>
    </location>
</feature>
<gene>
    <name evidence="4" type="ORF">AYI69_g3465</name>
</gene>
<reference evidence="5" key="1">
    <citation type="submission" date="2017-01" db="EMBL/GenBank/DDBJ databases">
        <authorList>
            <person name="Wang Y."/>
            <person name="White M."/>
            <person name="Kvist S."/>
            <person name="Moncalvo J.-M."/>
        </authorList>
    </citation>
    <scope>NUCLEOTIDE SEQUENCE [LARGE SCALE GENOMIC DNA]</scope>
    <source>
        <strain evidence="5">ID-206-W2</strain>
    </source>
</reference>
<feature type="compositionally biased region" description="Polar residues" evidence="2">
    <location>
        <begin position="911"/>
        <end position="921"/>
    </location>
</feature>
<evidence type="ECO:0000313" key="5">
    <source>
        <dbReference type="Proteomes" id="UP000187429"/>
    </source>
</evidence>
<keyword evidence="1" id="KW-0175">Coiled coil</keyword>
<feature type="region of interest" description="Disordered" evidence="2">
    <location>
        <begin position="902"/>
        <end position="921"/>
    </location>
</feature>
<name>A0A1R1YJN7_9FUNG</name>
<feature type="region of interest" description="Disordered" evidence="2">
    <location>
        <begin position="2381"/>
        <end position="2423"/>
    </location>
</feature>
<organism evidence="4 5">
    <name type="scientific">Smittium culicis</name>
    <dbReference type="NCBI Taxonomy" id="133412"/>
    <lineage>
        <taxon>Eukaryota</taxon>
        <taxon>Fungi</taxon>
        <taxon>Fungi incertae sedis</taxon>
        <taxon>Zoopagomycota</taxon>
        <taxon>Kickxellomycotina</taxon>
        <taxon>Harpellomycetes</taxon>
        <taxon>Harpellales</taxon>
        <taxon>Legeriomycetaceae</taxon>
        <taxon>Smittium</taxon>
    </lineage>
</organism>